<sequence>MTKNPEDVLQEVLDTINPLRGVLHVGVINDELRKGITKFEMDKAGQLIPVINMGVHESLNRDFTVVIIKNASFRPPPTATVQLVDNKGNILGEEIVNTNQKEKYEKDEKAEFINPDFVLIEDKKDIEEALKQENLEENPTKQAFVLPPVQFIEVEELDDTCDVVSSSPDPLADVYLKNYFGFEDDPKLASILVGFNIKDE</sequence>
<keyword evidence="3" id="KW-1185">Reference proteome</keyword>
<evidence type="ECO:0000313" key="2">
    <source>
        <dbReference type="EMBL" id="PWL08983.1"/>
    </source>
</evidence>
<evidence type="ECO:0000313" key="3">
    <source>
        <dbReference type="Proteomes" id="UP000217528"/>
    </source>
</evidence>
<dbReference type="AlphaFoldDB" id="A0A2A2HCQ0"/>
<dbReference type="Proteomes" id="UP000246004">
    <property type="component" value="Unassembled WGS sequence"/>
</dbReference>
<evidence type="ECO:0000313" key="1">
    <source>
        <dbReference type="EMBL" id="PAV07291.1"/>
    </source>
</evidence>
<dbReference type="OrthoDB" id="53057at2157"/>
<reference evidence="2 4" key="1">
    <citation type="submission" date="2016-04" db="EMBL/GenBank/DDBJ databases">
        <title>Genome sequence of Methanosphaera cuniculi DSM 4103.</title>
        <authorList>
            <person name="Poehlein A."/>
            <person name="Seedorf H."/>
            <person name="Daniel R."/>
        </authorList>
    </citation>
    <scope>NUCLEOTIDE SEQUENCE [LARGE SCALE GENOMIC DNA]</scope>
    <source>
        <strain evidence="2 4">DSM 4103</strain>
    </source>
</reference>
<proteinExistence type="predicted"/>
<protein>
    <submittedName>
        <fullName evidence="1">Uncharacterized protein</fullName>
    </submittedName>
</protein>
<reference evidence="1 3" key="2">
    <citation type="journal article" date="2017" name="BMC Genomics">
        <title>Genomic analysis of methanogenic archaea reveals a shift towards energy conservation.</title>
        <authorList>
            <person name="Gilmore S.P."/>
            <person name="Henske J.K."/>
            <person name="Sexton J.A."/>
            <person name="Solomon K.V."/>
            <person name="Seppala S."/>
            <person name="Yoo J.I."/>
            <person name="Huyett L.M."/>
            <person name="Pressman A."/>
            <person name="Cogan J.Z."/>
            <person name="Kivenson V."/>
            <person name="Peng X."/>
            <person name="Tan Y."/>
            <person name="Valentine D.L."/>
            <person name="O'Malley M.A."/>
        </authorList>
    </citation>
    <scope>NUCLEOTIDE SEQUENCE [LARGE SCALE GENOMIC DNA]</scope>
    <source>
        <strain evidence="1 3">1R-7</strain>
    </source>
</reference>
<dbReference type="EMBL" id="LMVN01000019">
    <property type="protein sequence ID" value="PAV07291.1"/>
    <property type="molecule type" value="Genomic_DNA"/>
</dbReference>
<comment type="caution">
    <text evidence="1">The sequence shown here is derived from an EMBL/GenBank/DDBJ whole genome shotgun (WGS) entry which is preliminary data.</text>
</comment>
<gene>
    <name evidence="1" type="ORF">ASJ82_00130</name>
    <name evidence="2" type="ORF">MSCUN_01250</name>
</gene>
<dbReference type="RefSeq" id="WP_095608660.1">
    <property type="nucleotide sequence ID" value="NZ_CAUHCB010000002.1"/>
</dbReference>
<evidence type="ECO:0000313" key="4">
    <source>
        <dbReference type="Proteomes" id="UP000246004"/>
    </source>
</evidence>
<name>A0A2A2HCQ0_9EURY</name>
<accession>A0A2A2HCQ0</accession>
<organism evidence="1 3">
    <name type="scientific">Methanosphaera cuniculi</name>
    <dbReference type="NCBI Taxonomy" id="1077256"/>
    <lineage>
        <taxon>Archaea</taxon>
        <taxon>Methanobacteriati</taxon>
        <taxon>Methanobacteriota</taxon>
        <taxon>Methanomada group</taxon>
        <taxon>Methanobacteria</taxon>
        <taxon>Methanobacteriales</taxon>
        <taxon>Methanobacteriaceae</taxon>
        <taxon>Methanosphaera</taxon>
    </lineage>
</organism>
<dbReference type="Proteomes" id="UP000217528">
    <property type="component" value="Unassembled WGS sequence"/>
</dbReference>
<dbReference type="EMBL" id="LWMS01000003">
    <property type="protein sequence ID" value="PWL08983.1"/>
    <property type="molecule type" value="Genomic_DNA"/>
</dbReference>